<dbReference type="OrthoDB" id="19908at2759"/>
<dbReference type="UniPathway" id="UPA00538">
    <property type="reaction ID" value="UER00592"/>
</dbReference>
<dbReference type="HAMAP" id="MF_00013">
    <property type="entry name" value="LipB"/>
    <property type="match status" value="1"/>
</dbReference>
<evidence type="ECO:0000256" key="5">
    <source>
        <dbReference type="ARBA" id="ARBA00023315"/>
    </source>
</evidence>
<dbReference type="NCBIfam" id="TIGR00214">
    <property type="entry name" value="lipB"/>
    <property type="match status" value="1"/>
</dbReference>
<evidence type="ECO:0000256" key="1">
    <source>
        <dbReference type="ARBA" id="ARBA00004821"/>
    </source>
</evidence>
<dbReference type="GO" id="GO:0009249">
    <property type="term" value="P:protein lipoylation"/>
    <property type="evidence" value="ECO:0007669"/>
    <property type="project" value="InterPro"/>
</dbReference>
<dbReference type="InterPro" id="IPR004143">
    <property type="entry name" value="BPL_LPL_catalytic"/>
</dbReference>
<accession>A0A2P6VML8</accession>
<dbReference type="EMBL" id="LHPF02000002">
    <property type="protein sequence ID" value="PSC75351.1"/>
    <property type="molecule type" value="Genomic_DNA"/>
</dbReference>
<dbReference type="STRING" id="554055.A0A2P6VML8"/>
<dbReference type="PANTHER" id="PTHR10993">
    <property type="entry name" value="OCTANOYLTRANSFERASE"/>
    <property type="match status" value="1"/>
</dbReference>
<dbReference type="Gene3D" id="3.30.930.10">
    <property type="entry name" value="Bira Bifunctional Protein, Domain 2"/>
    <property type="match status" value="1"/>
</dbReference>
<dbReference type="CDD" id="cd16444">
    <property type="entry name" value="LipB"/>
    <property type="match status" value="1"/>
</dbReference>
<organism evidence="7 8">
    <name type="scientific">Micractinium conductrix</name>
    <dbReference type="NCBI Taxonomy" id="554055"/>
    <lineage>
        <taxon>Eukaryota</taxon>
        <taxon>Viridiplantae</taxon>
        <taxon>Chlorophyta</taxon>
        <taxon>core chlorophytes</taxon>
        <taxon>Trebouxiophyceae</taxon>
        <taxon>Chlorellales</taxon>
        <taxon>Chlorellaceae</taxon>
        <taxon>Chlorella clade</taxon>
        <taxon>Micractinium</taxon>
    </lineage>
</organism>
<keyword evidence="8" id="KW-1185">Reference proteome</keyword>
<comment type="caution">
    <text evidence="7">The sequence shown here is derived from an EMBL/GenBank/DDBJ whole genome shotgun (WGS) entry which is preliminary data.</text>
</comment>
<dbReference type="InterPro" id="IPR020605">
    <property type="entry name" value="Octanoyltransferase_CS"/>
</dbReference>
<sequence length="300" mass="30413">MACGEAAQRLLHVTRLNATPATYAPILRLQEALFEARRRGDIPDTLLQLEHSHVYTIGKRGGTDDFHTDEAALRASGAEVCTIPRGGETTYHGPGQLVLYPILSLRQLGLGARAYVEGLEDAMVAALGHYGVAARGRVPGKTGVWVGERKIGAIGVRISQGFTCHGLALNVATDLSHFAHIVPCGTPDKEVTSLHRQLAGAQHAAGAAGAAVAAAAAAAARGAAAGSGHAIEGAAGAAAGTAALAAAVAGAPAVTAPPLAEVSAALVDAFALQFGYARMEQLPDVNQLAAELGVRPGPSL</sequence>
<evidence type="ECO:0000259" key="6">
    <source>
        <dbReference type="PROSITE" id="PS51733"/>
    </source>
</evidence>
<keyword evidence="4" id="KW-0808">Transferase</keyword>
<dbReference type="NCBIfam" id="NF010925">
    <property type="entry name" value="PRK14345.1"/>
    <property type="match status" value="1"/>
</dbReference>
<evidence type="ECO:0000313" key="8">
    <source>
        <dbReference type="Proteomes" id="UP000239649"/>
    </source>
</evidence>
<reference evidence="7 8" key="1">
    <citation type="journal article" date="2018" name="Plant J.">
        <title>Genome sequences of Chlorella sorokiniana UTEX 1602 and Micractinium conductrix SAG 241.80: implications to maltose excretion by a green alga.</title>
        <authorList>
            <person name="Arriola M.B."/>
            <person name="Velmurugan N."/>
            <person name="Zhang Y."/>
            <person name="Plunkett M.H."/>
            <person name="Hondzo H."/>
            <person name="Barney B.M."/>
        </authorList>
    </citation>
    <scope>NUCLEOTIDE SEQUENCE [LARGE SCALE GENOMIC DNA]</scope>
    <source>
        <strain evidence="7 8">SAG 241.80</strain>
    </source>
</reference>
<dbReference type="PROSITE" id="PS01313">
    <property type="entry name" value="LIPB"/>
    <property type="match status" value="1"/>
</dbReference>
<protein>
    <recommendedName>
        <fullName evidence="3">lipoyl(octanoyl) transferase</fullName>
        <ecNumber evidence="3">2.3.1.181</ecNumber>
    </recommendedName>
</protein>
<name>A0A2P6VML8_9CHLO</name>
<dbReference type="PROSITE" id="PS51733">
    <property type="entry name" value="BPL_LPL_CATALYTIC"/>
    <property type="match status" value="1"/>
</dbReference>
<gene>
    <name evidence="7" type="ORF">C2E20_1513</name>
</gene>
<dbReference type="InterPro" id="IPR045864">
    <property type="entry name" value="aa-tRNA-synth_II/BPL/LPL"/>
</dbReference>
<comment type="similarity">
    <text evidence="2">Belongs to the LipB family.</text>
</comment>
<evidence type="ECO:0000256" key="2">
    <source>
        <dbReference type="ARBA" id="ARBA00007907"/>
    </source>
</evidence>
<feature type="domain" description="BPL/LPL catalytic" evidence="6">
    <location>
        <begin position="40"/>
        <end position="233"/>
    </location>
</feature>
<dbReference type="EC" id="2.3.1.181" evidence="3"/>
<proteinExistence type="inferred from homology"/>
<dbReference type="SUPFAM" id="SSF55681">
    <property type="entry name" value="Class II aaRS and biotin synthetases"/>
    <property type="match status" value="1"/>
</dbReference>
<keyword evidence="5" id="KW-0012">Acyltransferase</keyword>
<dbReference type="Proteomes" id="UP000239649">
    <property type="component" value="Unassembled WGS sequence"/>
</dbReference>
<evidence type="ECO:0000256" key="4">
    <source>
        <dbReference type="ARBA" id="ARBA00022679"/>
    </source>
</evidence>
<comment type="pathway">
    <text evidence="1">Protein modification; protein lipoylation via endogenous pathway; protein N(6)-(lipoyl)lysine from octanoyl-[acyl-carrier-protein]: step 1/2.</text>
</comment>
<dbReference type="InterPro" id="IPR000544">
    <property type="entry name" value="Octanoyltransferase"/>
</dbReference>
<dbReference type="AlphaFoldDB" id="A0A2P6VML8"/>
<dbReference type="Pfam" id="PF21948">
    <property type="entry name" value="LplA-B_cat"/>
    <property type="match status" value="1"/>
</dbReference>
<evidence type="ECO:0000256" key="3">
    <source>
        <dbReference type="ARBA" id="ARBA00012334"/>
    </source>
</evidence>
<dbReference type="GO" id="GO:0033819">
    <property type="term" value="F:lipoyl(octanoyl) transferase activity"/>
    <property type="evidence" value="ECO:0007669"/>
    <property type="project" value="UniProtKB-EC"/>
</dbReference>
<dbReference type="PANTHER" id="PTHR10993:SF15">
    <property type="entry name" value="OCTANOYLTRANSFERASE LIP2, MITOCHONDRIAL"/>
    <property type="match status" value="1"/>
</dbReference>
<evidence type="ECO:0000313" key="7">
    <source>
        <dbReference type="EMBL" id="PSC75351.1"/>
    </source>
</evidence>